<name>A0A5D3CU15_CUCMM</name>
<dbReference type="GO" id="GO:0005774">
    <property type="term" value="C:vacuolar membrane"/>
    <property type="evidence" value="ECO:0007669"/>
    <property type="project" value="TreeGrafter"/>
</dbReference>
<dbReference type="GO" id="GO:0012505">
    <property type="term" value="C:endomembrane system"/>
    <property type="evidence" value="ECO:0007669"/>
    <property type="project" value="UniProtKB-SubCell"/>
</dbReference>
<protein>
    <submittedName>
        <fullName evidence="9">Ras-related protein Rab7-like</fullName>
    </submittedName>
</protein>
<dbReference type="InterPro" id="IPR027417">
    <property type="entry name" value="P-loop_NTPase"/>
</dbReference>
<dbReference type="Pfam" id="PF00071">
    <property type="entry name" value="Ras"/>
    <property type="match status" value="2"/>
</dbReference>
<comment type="similarity">
    <text evidence="1">Belongs to the small GTPase superfamily. Rab family.</text>
</comment>
<dbReference type="AlphaFoldDB" id="A0A5D3CU15"/>
<keyword evidence="5" id="KW-0342">GTP-binding</keyword>
<dbReference type="PRINTS" id="PR00449">
    <property type="entry name" value="RASTRNSFRMNG"/>
</dbReference>
<dbReference type="SMART" id="SM00175">
    <property type="entry name" value="RAB"/>
    <property type="match status" value="1"/>
</dbReference>
<dbReference type="PROSITE" id="PS51421">
    <property type="entry name" value="RAS"/>
    <property type="match status" value="1"/>
</dbReference>
<dbReference type="SUPFAM" id="SSF52540">
    <property type="entry name" value="P-loop containing nucleoside triphosphate hydrolases"/>
    <property type="match status" value="1"/>
</dbReference>
<dbReference type="CDD" id="cd01862">
    <property type="entry name" value="Rab7"/>
    <property type="match status" value="1"/>
</dbReference>
<keyword evidence="4" id="KW-0813">Transport</keyword>
<dbReference type="InterPro" id="IPR005225">
    <property type="entry name" value="Small_GTP-bd"/>
</dbReference>
<evidence type="ECO:0000256" key="4">
    <source>
        <dbReference type="ARBA" id="ARBA00022927"/>
    </source>
</evidence>
<evidence type="ECO:0000256" key="3">
    <source>
        <dbReference type="ARBA" id="ARBA00022741"/>
    </source>
</evidence>
<comment type="caution">
    <text evidence="9">The sequence shown here is derived from an EMBL/GenBank/DDBJ whole genome shotgun (WGS) entry which is preliminary data.</text>
</comment>
<keyword evidence="2" id="KW-0488">Methylation</keyword>
<dbReference type="GO" id="GO:0015031">
    <property type="term" value="P:protein transport"/>
    <property type="evidence" value="ECO:0007669"/>
    <property type="project" value="UniProtKB-KW"/>
</dbReference>
<dbReference type="PANTHER" id="PTHR47981:SF40">
    <property type="entry name" value="SMALL GTPASE SUPERFAMILY, P-LOOP CONTAINING NUCLEOSIDE TRIPHOSPHATE HYDROLASE-RELATED"/>
    <property type="match status" value="1"/>
</dbReference>
<keyword evidence="4" id="KW-0653">Protein transport</keyword>
<keyword evidence="7" id="KW-0636">Prenylation</keyword>
<evidence type="ECO:0000313" key="9">
    <source>
        <dbReference type="EMBL" id="TYK13689.1"/>
    </source>
</evidence>
<evidence type="ECO:0000256" key="7">
    <source>
        <dbReference type="ARBA" id="ARBA00023289"/>
    </source>
</evidence>
<evidence type="ECO:0000256" key="5">
    <source>
        <dbReference type="ARBA" id="ARBA00023134"/>
    </source>
</evidence>
<dbReference type="SMART" id="SM00174">
    <property type="entry name" value="RHO"/>
    <property type="match status" value="1"/>
</dbReference>
<reference evidence="9 10" key="1">
    <citation type="submission" date="2019-08" db="EMBL/GenBank/DDBJ databases">
        <title>Draft genome sequences of two oriental melons (Cucumis melo L. var makuwa).</title>
        <authorList>
            <person name="Kwon S.-Y."/>
        </authorList>
    </citation>
    <scope>NUCLEOTIDE SEQUENCE [LARGE SCALE GENOMIC DNA]</scope>
    <source>
        <strain evidence="10">cv. Chang Bougi</strain>
        <tissue evidence="9">Leaf</tissue>
    </source>
</reference>
<accession>A0A5D3CU15</accession>
<dbReference type="FunFam" id="3.40.50.300:FF:001447">
    <property type="entry name" value="Ras-related protein Rab-1B"/>
    <property type="match status" value="1"/>
</dbReference>
<dbReference type="EMBL" id="SSTD01009863">
    <property type="protein sequence ID" value="TYK13689.1"/>
    <property type="molecule type" value="Genomic_DNA"/>
</dbReference>
<dbReference type="PROSITE" id="PS51419">
    <property type="entry name" value="RAB"/>
    <property type="match status" value="1"/>
</dbReference>
<evidence type="ECO:0000256" key="8">
    <source>
        <dbReference type="ARBA" id="ARBA00046278"/>
    </source>
</evidence>
<comment type="subcellular location">
    <subcellularLocation>
        <location evidence="8">Endomembrane system</location>
        <topology evidence="8">Lipid-anchor</topology>
        <orientation evidence="8">Cytoplasmic side</orientation>
    </subcellularLocation>
</comment>
<keyword evidence="3" id="KW-0547">Nucleotide-binding</keyword>
<keyword evidence="6" id="KW-0449">Lipoprotein</keyword>
<organism evidence="9 10">
    <name type="scientific">Cucumis melo var. makuwa</name>
    <name type="common">Oriental melon</name>
    <dbReference type="NCBI Taxonomy" id="1194695"/>
    <lineage>
        <taxon>Eukaryota</taxon>
        <taxon>Viridiplantae</taxon>
        <taxon>Streptophyta</taxon>
        <taxon>Embryophyta</taxon>
        <taxon>Tracheophyta</taxon>
        <taxon>Spermatophyta</taxon>
        <taxon>Magnoliopsida</taxon>
        <taxon>eudicotyledons</taxon>
        <taxon>Gunneridae</taxon>
        <taxon>Pentapetalae</taxon>
        <taxon>rosids</taxon>
        <taxon>fabids</taxon>
        <taxon>Cucurbitales</taxon>
        <taxon>Cucurbitaceae</taxon>
        <taxon>Benincaseae</taxon>
        <taxon>Cucumis</taxon>
    </lineage>
</organism>
<evidence type="ECO:0000313" key="10">
    <source>
        <dbReference type="Proteomes" id="UP000321947"/>
    </source>
</evidence>
<gene>
    <name evidence="9" type="ORF">E5676_scaffold299G002110</name>
</gene>
<dbReference type="NCBIfam" id="TIGR00231">
    <property type="entry name" value="small_GTP"/>
    <property type="match status" value="1"/>
</dbReference>
<evidence type="ECO:0000256" key="1">
    <source>
        <dbReference type="ARBA" id="ARBA00006270"/>
    </source>
</evidence>
<evidence type="ECO:0000256" key="6">
    <source>
        <dbReference type="ARBA" id="ARBA00023288"/>
    </source>
</evidence>
<proteinExistence type="inferred from homology"/>
<dbReference type="InterPro" id="IPR001806">
    <property type="entry name" value="Small_GTPase"/>
</dbReference>
<dbReference type="SMART" id="SM00173">
    <property type="entry name" value="RAS"/>
    <property type="match status" value="1"/>
</dbReference>
<sequence>MDVSATKRRLLKVIFLGDSGVGKTSLMNRYVYKKFNLQYKATIGADFMTKELQIDDQLVTLQVAGQERFQSLGAAFYRGADCCVFVYDVNAVKSFESLTSWHEEFLKQGYRYPTKTRGLLTYPLCSYLFHWAGPADPKAFPFLLLGNKIDVDNGHNRAVSEKRARQWCDSRGSMPYFETSAKEDYNVNEAFLCIAKAALTNEEEEEPYFESISESVSEVETRGGGGGCAC</sequence>
<evidence type="ECO:0000256" key="2">
    <source>
        <dbReference type="ARBA" id="ARBA00022481"/>
    </source>
</evidence>
<dbReference type="GO" id="GO:0005525">
    <property type="term" value="F:GTP binding"/>
    <property type="evidence" value="ECO:0007669"/>
    <property type="project" value="UniProtKB-KW"/>
</dbReference>
<dbReference type="Proteomes" id="UP000321947">
    <property type="component" value="Unassembled WGS sequence"/>
</dbReference>
<dbReference type="GO" id="GO:0003924">
    <property type="term" value="F:GTPase activity"/>
    <property type="evidence" value="ECO:0007669"/>
    <property type="project" value="InterPro"/>
</dbReference>
<dbReference type="Gene3D" id="3.40.50.300">
    <property type="entry name" value="P-loop containing nucleotide triphosphate hydrolases"/>
    <property type="match status" value="1"/>
</dbReference>
<dbReference type="PANTHER" id="PTHR47981">
    <property type="entry name" value="RAB FAMILY"/>
    <property type="match status" value="1"/>
</dbReference>